<dbReference type="EnsemblMetazoa" id="ACUA008524-RA">
    <property type="protein sequence ID" value="ACUA008524-PA"/>
    <property type="gene ID" value="ACUA008524"/>
</dbReference>
<sequence length="263" mass="29781">MERVCPFGSSFCNRSINSVGTLEPPSCHCRTLRRSAVGRRGCANSADTYDGGVNRFSMRYFSIRSSSRSGWQGLLVRTRGPCLTFDRFQQLIDRSIGILPIYRSHHKQLKLRADSLLGGFRDHSPVGRITEYKRRLCLFHHVLEIVPSEDGSEWIYGQPQHPAANQHGHHILPITTSETHKVTTFVAESAKMQCNTYDAQPHFTARCLPARVRIDLDDPIGAPRQRVEHDTSNAGRRIQHRRSCTLGRLHGHITLEENFSNVA</sequence>
<reference evidence="2" key="1">
    <citation type="submission" date="2013-09" db="EMBL/GenBank/DDBJ databases">
        <title>The Genome Sequence of Anopheles culicifacies species A.</title>
        <authorList>
            <consortium name="The Broad Institute Genomics Platform"/>
            <person name="Neafsey D.E."/>
            <person name="Besansky N."/>
            <person name="Howell P."/>
            <person name="Walton C."/>
            <person name="Young S.K."/>
            <person name="Zeng Q."/>
            <person name="Gargeya S."/>
            <person name="Fitzgerald M."/>
            <person name="Haas B."/>
            <person name="Abouelleil A."/>
            <person name="Allen A.W."/>
            <person name="Alvarado L."/>
            <person name="Arachchi H.M."/>
            <person name="Berlin A.M."/>
            <person name="Chapman S.B."/>
            <person name="Gainer-Dewar J."/>
            <person name="Goldberg J."/>
            <person name="Griggs A."/>
            <person name="Gujja S."/>
            <person name="Hansen M."/>
            <person name="Howarth C."/>
            <person name="Imamovic A."/>
            <person name="Ireland A."/>
            <person name="Larimer J."/>
            <person name="McCowan C."/>
            <person name="Murphy C."/>
            <person name="Pearson M."/>
            <person name="Poon T.W."/>
            <person name="Priest M."/>
            <person name="Roberts A."/>
            <person name="Saif S."/>
            <person name="Shea T."/>
            <person name="Sisk P."/>
            <person name="Sykes S."/>
            <person name="Wortman J."/>
            <person name="Nusbaum C."/>
            <person name="Birren B."/>
        </authorList>
    </citation>
    <scope>NUCLEOTIDE SEQUENCE [LARGE SCALE GENOMIC DNA]</scope>
    <source>
        <strain evidence="2">A-37</strain>
    </source>
</reference>
<name>A0A182M3G2_9DIPT</name>
<evidence type="ECO:0000313" key="2">
    <source>
        <dbReference type="Proteomes" id="UP000075883"/>
    </source>
</evidence>
<proteinExistence type="predicted"/>
<dbReference type="EMBL" id="AXCM01007099">
    <property type="status" value="NOT_ANNOTATED_CDS"/>
    <property type="molecule type" value="Genomic_DNA"/>
</dbReference>
<accession>A0A182M3G2</accession>
<protein>
    <submittedName>
        <fullName evidence="1">Uncharacterized protein</fullName>
    </submittedName>
</protein>
<evidence type="ECO:0000313" key="1">
    <source>
        <dbReference type="EnsemblMetazoa" id="ACUA008524-PA"/>
    </source>
</evidence>
<organism evidence="1 2">
    <name type="scientific">Anopheles culicifacies</name>
    <dbReference type="NCBI Taxonomy" id="139723"/>
    <lineage>
        <taxon>Eukaryota</taxon>
        <taxon>Metazoa</taxon>
        <taxon>Ecdysozoa</taxon>
        <taxon>Arthropoda</taxon>
        <taxon>Hexapoda</taxon>
        <taxon>Insecta</taxon>
        <taxon>Pterygota</taxon>
        <taxon>Neoptera</taxon>
        <taxon>Endopterygota</taxon>
        <taxon>Diptera</taxon>
        <taxon>Nematocera</taxon>
        <taxon>Culicoidea</taxon>
        <taxon>Culicidae</taxon>
        <taxon>Anophelinae</taxon>
        <taxon>Anopheles</taxon>
        <taxon>culicifacies species complex</taxon>
    </lineage>
</organism>
<dbReference type="Proteomes" id="UP000075883">
    <property type="component" value="Unassembled WGS sequence"/>
</dbReference>
<dbReference type="VEuPathDB" id="VectorBase:ACUA008524"/>
<reference evidence="1" key="2">
    <citation type="submission" date="2020-05" db="UniProtKB">
        <authorList>
            <consortium name="EnsemblMetazoa"/>
        </authorList>
    </citation>
    <scope>IDENTIFICATION</scope>
    <source>
        <strain evidence="1">A-37</strain>
    </source>
</reference>
<dbReference type="AlphaFoldDB" id="A0A182M3G2"/>
<keyword evidence="2" id="KW-1185">Reference proteome</keyword>